<reference evidence="8" key="1">
    <citation type="journal article" date="2019" name="Int. J. Syst. Evol. Microbiol.">
        <title>The Global Catalogue of Microorganisms (GCM) 10K type strain sequencing project: providing services to taxonomists for standard genome sequencing and annotation.</title>
        <authorList>
            <consortium name="The Broad Institute Genomics Platform"/>
            <consortium name="The Broad Institute Genome Sequencing Center for Infectious Disease"/>
            <person name="Wu L."/>
            <person name="Ma J."/>
        </authorList>
    </citation>
    <scope>NUCLEOTIDE SEQUENCE [LARGE SCALE GENOMIC DNA]</scope>
    <source>
        <strain evidence="8">JCM 30742</strain>
    </source>
</reference>
<evidence type="ECO:0000259" key="6">
    <source>
        <dbReference type="PROSITE" id="PS50850"/>
    </source>
</evidence>
<sequence>MSTTTTDPSGTLGEALRTGRMNRRAWTVTTMLVLFQIVAFADKAVLGLVAYQAIPELGISTVQFGLIGSAFFFLYAIGSVLIGLAAGRTSIKWVIFAMGVAWAVLQFPMLFGGGAAVLLITRILLGGAEGPATAVSLSSAHSWFKPAERVLPSNLIAIGSTLGPVLAAPFLAFVISSFGWRWAFGALGILGLAWILLWWKLGADGPFAGKDGKAAAEALRHAAKDEASVGQAEGQAEASDPAAAAADERAQRYELQQRVPWRAILLSSSFLIAVFAGFTNFWTQGFLTTWSPKYLAGVVSLPPETVALFTTFPWIFGALTLLGLGFLGRTLMRRGHSVRTAIAIPFGACLTVAGLSFVLLPATSGAASVLLLTLAAGCSVIYPMAPSAMAYAVGAKQRPVLMAVLGGVASVGAIVSPTAVGLFMEGAGYRPPAPGTRDSVEMIANMTAGVNQSFVIAGALLLLAGILSLLFLNPDRTGERLQRRFAGSPDVSARTPAG</sequence>
<feature type="transmembrane region" description="Helical" evidence="5">
    <location>
        <begin position="155"/>
        <end position="176"/>
    </location>
</feature>
<evidence type="ECO:0000313" key="8">
    <source>
        <dbReference type="Proteomes" id="UP001500752"/>
    </source>
</evidence>
<accession>A0ABP7CCU9</accession>
<dbReference type="RefSeq" id="WP_345150838.1">
    <property type="nucleotide sequence ID" value="NZ_BAABEO010000015.1"/>
</dbReference>
<evidence type="ECO:0000256" key="2">
    <source>
        <dbReference type="ARBA" id="ARBA00022692"/>
    </source>
</evidence>
<keyword evidence="4 5" id="KW-0472">Membrane</keyword>
<protein>
    <submittedName>
        <fullName evidence="7">MFS transporter</fullName>
    </submittedName>
</protein>
<feature type="transmembrane region" description="Helical" evidence="5">
    <location>
        <begin position="66"/>
        <end position="86"/>
    </location>
</feature>
<feature type="transmembrane region" description="Helical" evidence="5">
    <location>
        <begin position="340"/>
        <end position="360"/>
    </location>
</feature>
<evidence type="ECO:0000256" key="3">
    <source>
        <dbReference type="ARBA" id="ARBA00022989"/>
    </source>
</evidence>
<dbReference type="PROSITE" id="PS50850">
    <property type="entry name" value="MFS"/>
    <property type="match status" value="1"/>
</dbReference>
<feature type="domain" description="Major facilitator superfamily (MFS) profile" evidence="6">
    <location>
        <begin position="28"/>
        <end position="476"/>
    </location>
</feature>
<feature type="transmembrane region" description="Helical" evidence="5">
    <location>
        <begin position="93"/>
        <end position="117"/>
    </location>
</feature>
<dbReference type="PANTHER" id="PTHR11662:SF450">
    <property type="entry name" value="BLR1003 PROTEIN"/>
    <property type="match status" value="1"/>
</dbReference>
<dbReference type="InterPro" id="IPR050382">
    <property type="entry name" value="MFS_Na/Anion_cotransporter"/>
</dbReference>
<feature type="transmembrane region" description="Helical" evidence="5">
    <location>
        <begin position="25"/>
        <end position="54"/>
    </location>
</feature>
<dbReference type="PANTHER" id="PTHR11662">
    <property type="entry name" value="SOLUTE CARRIER FAMILY 17"/>
    <property type="match status" value="1"/>
</dbReference>
<dbReference type="Proteomes" id="UP001500752">
    <property type="component" value="Unassembled WGS sequence"/>
</dbReference>
<feature type="transmembrane region" description="Helical" evidence="5">
    <location>
        <begin position="454"/>
        <end position="473"/>
    </location>
</feature>
<gene>
    <name evidence="7" type="ORF">GCM10023081_22500</name>
</gene>
<dbReference type="EMBL" id="BAABEO010000015">
    <property type="protein sequence ID" value="GAA3684344.1"/>
    <property type="molecule type" value="Genomic_DNA"/>
</dbReference>
<name>A0ABP7CCU9_9MICC</name>
<feature type="transmembrane region" description="Helical" evidence="5">
    <location>
        <begin position="259"/>
        <end position="282"/>
    </location>
</feature>
<comment type="caution">
    <text evidence="7">The sequence shown here is derived from an EMBL/GenBank/DDBJ whole genome shotgun (WGS) entry which is preliminary data.</text>
</comment>
<dbReference type="SUPFAM" id="SSF103473">
    <property type="entry name" value="MFS general substrate transporter"/>
    <property type="match status" value="1"/>
</dbReference>
<dbReference type="InterPro" id="IPR036259">
    <property type="entry name" value="MFS_trans_sf"/>
</dbReference>
<evidence type="ECO:0000313" key="7">
    <source>
        <dbReference type="EMBL" id="GAA3684344.1"/>
    </source>
</evidence>
<evidence type="ECO:0000256" key="1">
    <source>
        <dbReference type="ARBA" id="ARBA00004651"/>
    </source>
</evidence>
<feature type="transmembrane region" description="Helical" evidence="5">
    <location>
        <begin position="306"/>
        <end position="328"/>
    </location>
</feature>
<proteinExistence type="predicted"/>
<dbReference type="Gene3D" id="1.20.1250.20">
    <property type="entry name" value="MFS general substrate transporter like domains"/>
    <property type="match status" value="2"/>
</dbReference>
<dbReference type="InterPro" id="IPR020846">
    <property type="entry name" value="MFS_dom"/>
</dbReference>
<organism evidence="7 8">
    <name type="scientific">Arthrobacter ginkgonis</name>
    <dbReference type="NCBI Taxonomy" id="1630594"/>
    <lineage>
        <taxon>Bacteria</taxon>
        <taxon>Bacillati</taxon>
        <taxon>Actinomycetota</taxon>
        <taxon>Actinomycetes</taxon>
        <taxon>Micrococcales</taxon>
        <taxon>Micrococcaceae</taxon>
        <taxon>Arthrobacter</taxon>
    </lineage>
</organism>
<keyword evidence="8" id="KW-1185">Reference proteome</keyword>
<evidence type="ECO:0000256" key="4">
    <source>
        <dbReference type="ARBA" id="ARBA00023136"/>
    </source>
</evidence>
<feature type="transmembrane region" description="Helical" evidence="5">
    <location>
        <begin position="182"/>
        <end position="201"/>
    </location>
</feature>
<evidence type="ECO:0000256" key="5">
    <source>
        <dbReference type="SAM" id="Phobius"/>
    </source>
</evidence>
<dbReference type="Pfam" id="PF07690">
    <property type="entry name" value="MFS_1"/>
    <property type="match status" value="1"/>
</dbReference>
<feature type="transmembrane region" description="Helical" evidence="5">
    <location>
        <begin position="123"/>
        <end position="143"/>
    </location>
</feature>
<keyword evidence="2 5" id="KW-0812">Transmembrane</keyword>
<feature type="transmembrane region" description="Helical" evidence="5">
    <location>
        <begin position="366"/>
        <end position="393"/>
    </location>
</feature>
<feature type="transmembrane region" description="Helical" evidence="5">
    <location>
        <begin position="400"/>
        <end position="424"/>
    </location>
</feature>
<comment type="subcellular location">
    <subcellularLocation>
        <location evidence="1">Cell membrane</location>
        <topology evidence="1">Multi-pass membrane protein</topology>
    </subcellularLocation>
</comment>
<dbReference type="InterPro" id="IPR011701">
    <property type="entry name" value="MFS"/>
</dbReference>
<keyword evidence="3 5" id="KW-1133">Transmembrane helix</keyword>